<comment type="caution">
    <text evidence="2">The sequence shown here is derived from an EMBL/GenBank/DDBJ whole genome shotgun (WGS) entry which is preliminary data.</text>
</comment>
<accession>A0A7I9ZJK3</accession>
<dbReference type="InterPro" id="IPR019674">
    <property type="entry name" value="Lipoprotein_LpqN/LpqT-like"/>
</dbReference>
<organism evidence="2 3">
    <name type="scientific">Mycolicibacterium hippocampi</name>
    <dbReference type="NCBI Taxonomy" id="659824"/>
    <lineage>
        <taxon>Bacteria</taxon>
        <taxon>Bacillati</taxon>
        <taxon>Actinomycetota</taxon>
        <taxon>Actinomycetes</taxon>
        <taxon>Mycobacteriales</taxon>
        <taxon>Mycobacteriaceae</taxon>
        <taxon>Mycolicibacterium</taxon>
    </lineage>
</organism>
<dbReference type="AlphaFoldDB" id="A0A7I9ZJK3"/>
<keyword evidence="3" id="KW-1185">Reference proteome</keyword>
<keyword evidence="1" id="KW-0732">Signal</keyword>
<gene>
    <name evidence="2" type="ORF">MHIP_16740</name>
</gene>
<evidence type="ECO:0000256" key="1">
    <source>
        <dbReference type="ARBA" id="ARBA00022729"/>
    </source>
</evidence>
<proteinExistence type="predicted"/>
<evidence type="ECO:0000313" key="2">
    <source>
        <dbReference type="EMBL" id="GFH01191.1"/>
    </source>
</evidence>
<sequence>MMPRLQPRSKSPRWGLLEYRSGACALIVAAVLLLTGCTQQIQGTAVTTAGSGRAATGDGGECAEVSAPLADIPTKGTREPRLRIPIPSGWERNDLMDSQVIRYAIVAKGLASGRFAPNAVVTLESVRGIQPAEIVFEENRSNLVQLMGASNLNTESNTTCGFPSETTDYIAPAMGPAPERPIIMHAVVASNGTTTYLATLTIQAATDDNPEYRDDAQEIVDGFQLLLRDE</sequence>
<evidence type="ECO:0008006" key="4">
    <source>
        <dbReference type="Google" id="ProtNLM"/>
    </source>
</evidence>
<reference evidence="2 3" key="1">
    <citation type="journal article" date="2019" name="Emerg. Microbes Infect.">
        <title>Comprehensive subspecies identification of 175 nontuberculous mycobacteria species based on 7547 genomic profiles.</title>
        <authorList>
            <person name="Matsumoto Y."/>
            <person name="Kinjo T."/>
            <person name="Motooka D."/>
            <person name="Nabeya D."/>
            <person name="Jung N."/>
            <person name="Uechi K."/>
            <person name="Horii T."/>
            <person name="Iida T."/>
            <person name="Fujita J."/>
            <person name="Nakamura S."/>
        </authorList>
    </citation>
    <scope>NUCLEOTIDE SEQUENCE [LARGE SCALE GENOMIC DNA]</scope>
    <source>
        <strain evidence="2 3">JCM 30996</strain>
    </source>
</reference>
<dbReference type="Pfam" id="PF10738">
    <property type="entry name" value="Lpp-LpqN"/>
    <property type="match status" value="1"/>
</dbReference>
<dbReference type="Gene3D" id="3.40.1000.10">
    <property type="entry name" value="Mog1/PsbP, alpha/beta/alpha sandwich"/>
    <property type="match status" value="1"/>
</dbReference>
<protein>
    <recommendedName>
        <fullName evidence="4">Lipoprotein LpqN</fullName>
    </recommendedName>
</protein>
<dbReference type="EMBL" id="BLLB01000002">
    <property type="protein sequence ID" value="GFH01191.1"/>
    <property type="molecule type" value="Genomic_DNA"/>
</dbReference>
<evidence type="ECO:0000313" key="3">
    <source>
        <dbReference type="Proteomes" id="UP000465304"/>
    </source>
</evidence>
<name>A0A7I9ZJK3_9MYCO</name>
<dbReference type="Proteomes" id="UP000465304">
    <property type="component" value="Unassembled WGS sequence"/>
</dbReference>